<reference evidence="2" key="3">
    <citation type="submission" date="2016-11" db="EMBL/GenBank/DDBJ databases">
        <authorList>
            <person name="Jaros S."/>
            <person name="Januszkiewicz K."/>
            <person name="Wedrychowicz H."/>
        </authorList>
    </citation>
    <scope>NUCLEOTIDE SEQUENCE [LARGE SCALE GENOMIC DNA]</scope>
    <source>
        <strain evidence="2">DX253</strain>
    </source>
</reference>
<keyword evidence="4" id="KW-1185">Reference proteome</keyword>
<organism evidence="1 3">
    <name type="scientific">Haladaptatus paucihalophilus DX253</name>
    <dbReference type="NCBI Taxonomy" id="797209"/>
    <lineage>
        <taxon>Archaea</taxon>
        <taxon>Methanobacteriati</taxon>
        <taxon>Methanobacteriota</taxon>
        <taxon>Stenosarchaea group</taxon>
        <taxon>Halobacteria</taxon>
        <taxon>Halobacteriales</taxon>
        <taxon>Haladaptataceae</taxon>
        <taxon>Haladaptatus</taxon>
    </lineage>
</organism>
<dbReference type="Proteomes" id="UP000003751">
    <property type="component" value="Unassembled WGS sequence"/>
</dbReference>
<dbReference type="EMBL" id="FRAN01000009">
    <property type="protein sequence ID" value="SHL60756.1"/>
    <property type="molecule type" value="Genomic_DNA"/>
</dbReference>
<protein>
    <submittedName>
        <fullName evidence="1">Uncharacterized protein</fullName>
    </submittedName>
</protein>
<accession>E7QT58</accession>
<dbReference type="Proteomes" id="UP000184203">
    <property type="component" value="Unassembled WGS sequence"/>
</dbReference>
<dbReference type="AlphaFoldDB" id="E7QT58"/>
<reference evidence="1 3" key="1">
    <citation type="journal article" date="2014" name="ISME J.">
        <title>Trehalose/2-sulfotrehalose biosynthesis and glycine-betaine uptake are widely spread mechanisms for osmoadaptation in the Halobacteriales.</title>
        <authorList>
            <person name="Youssef N.H."/>
            <person name="Savage-Ashlock K.N."/>
            <person name="McCully A.L."/>
            <person name="Luedtke B."/>
            <person name="Shaw E.I."/>
            <person name="Hoff W.D."/>
            <person name="Elshahed M.S."/>
        </authorList>
    </citation>
    <scope>NUCLEOTIDE SEQUENCE [LARGE SCALE GENOMIC DNA]</scope>
    <source>
        <strain evidence="1 3">DX253</strain>
    </source>
</reference>
<name>E7QT58_HALPU</name>
<evidence type="ECO:0000313" key="4">
    <source>
        <dbReference type="Proteomes" id="UP000184203"/>
    </source>
</evidence>
<dbReference type="EMBL" id="AEMG01000008">
    <property type="protein sequence ID" value="EFW92339.1"/>
    <property type="molecule type" value="Genomic_DNA"/>
</dbReference>
<evidence type="ECO:0000313" key="3">
    <source>
        <dbReference type="Proteomes" id="UP000003751"/>
    </source>
</evidence>
<proteinExistence type="predicted"/>
<evidence type="ECO:0000313" key="1">
    <source>
        <dbReference type="EMBL" id="EFW92339.1"/>
    </source>
</evidence>
<reference evidence="4" key="2">
    <citation type="submission" date="2016-11" db="EMBL/GenBank/DDBJ databases">
        <authorList>
            <person name="Varghese N."/>
            <person name="Submissions S."/>
        </authorList>
    </citation>
    <scope>NUCLEOTIDE SEQUENCE [LARGE SCALE GENOMIC DNA]</scope>
    <source>
        <strain evidence="4">DX253</strain>
    </source>
</reference>
<gene>
    <name evidence="2" type="ORF">SAMN05444342_4237</name>
    <name evidence="1" type="ORF">ZOD2009_09790</name>
</gene>
<sequence length="44" mass="4778">MNQILFDCINAMATITAGTNPEYLANTQLVVVSFLSDLTGDWEG</sequence>
<evidence type="ECO:0000313" key="2">
    <source>
        <dbReference type="EMBL" id="SHL60756.1"/>
    </source>
</evidence>